<comment type="caution">
    <text evidence="1">The sequence shown here is derived from an EMBL/GenBank/DDBJ whole genome shotgun (WGS) entry which is preliminary data.</text>
</comment>
<name>A0A9P8YIW9_9PEZI</name>
<dbReference type="AlphaFoldDB" id="A0A9P8YIW9"/>
<organism evidence="1 2">
    <name type="scientific">Microdochium trichocladiopsis</name>
    <dbReference type="NCBI Taxonomy" id="1682393"/>
    <lineage>
        <taxon>Eukaryota</taxon>
        <taxon>Fungi</taxon>
        <taxon>Dikarya</taxon>
        <taxon>Ascomycota</taxon>
        <taxon>Pezizomycotina</taxon>
        <taxon>Sordariomycetes</taxon>
        <taxon>Xylariomycetidae</taxon>
        <taxon>Xylariales</taxon>
        <taxon>Microdochiaceae</taxon>
        <taxon>Microdochium</taxon>
    </lineage>
</organism>
<reference evidence="1" key="1">
    <citation type="journal article" date="2021" name="Nat. Commun.">
        <title>Genetic determinants of endophytism in the Arabidopsis root mycobiome.</title>
        <authorList>
            <person name="Mesny F."/>
            <person name="Miyauchi S."/>
            <person name="Thiergart T."/>
            <person name="Pickel B."/>
            <person name="Atanasova L."/>
            <person name="Karlsson M."/>
            <person name="Huettel B."/>
            <person name="Barry K.W."/>
            <person name="Haridas S."/>
            <person name="Chen C."/>
            <person name="Bauer D."/>
            <person name="Andreopoulos W."/>
            <person name="Pangilinan J."/>
            <person name="LaButti K."/>
            <person name="Riley R."/>
            <person name="Lipzen A."/>
            <person name="Clum A."/>
            <person name="Drula E."/>
            <person name="Henrissat B."/>
            <person name="Kohler A."/>
            <person name="Grigoriev I.V."/>
            <person name="Martin F.M."/>
            <person name="Hacquard S."/>
        </authorList>
    </citation>
    <scope>NUCLEOTIDE SEQUENCE</scope>
    <source>
        <strain evidence="1">MPI-CAGE-CH-0230</strain>
    </source>
</reference>
<dbReference type="RefSeq" id="XP_046018241.1">
    <property type="nucleotide sequence ID" value="XM_046162400.1"/>
</dbReference>
<protein>
    <submittedName>
        <fullName evidence="1">Uncharacterized protein</fullName>
    </submittedName>
</protein>
<dbReference type="GeneID" id="70191946"/>
<sequence>MWSDRSHGAESSWIGNRRLDNQEVSLCQGQSTEGNWPSRAYDAAAHAGAVLLLVLNPDPSRKSGIQAKSDTVPLGAVLRHLQPFSASELHSTQMQYGGEQVEHAERGFIRVPDPNISDWRLRLAGCEPMTFLINCLTRNKLDGGGALRKAAAFR</sequence>
<evidence type="ECO:0000313" key="1">
    <source>
        <dbReference type="EMBL" id="KAH7040186.1"/>
    </source>
</evidence>
<dbReference type="EMBL" id="JAGTJQ010000001">
    <property type="protein sequence ID" value="KAH7040186.1"/>
    <property type="molecule type" value="Genomic_DNA"/>
</dbReference>
<accession>A0A9P8YIW9</accession>
<evidence type="ECO:0000313" key="2">
    <source>
        <dbReference type="Proteomes" id="UP000756346"/>
    </source>
</evidence>
<gene>
    <name evidence="1" type="ORF">B0I36DRAFT_426696</name>
</gene>
<proteinExistence type="predicted"/>
<keyword evidence="2" id="KW-1185">Reference proteome</keyword>
<dbReference type="Proteomes" id="UP000756346">
    <property type="component" value="Unassembled WGS sequence"/>
</dbReference>